<sequence>MDDDINLRKRTDLDTYSWNKLSKHIENERKLKILELQNLIFLGEVDTLLSRLNRCPNIEILTLKNVSSIQERTVMSLSCDTDNDDDVRPYTKINLTKLSLEKLILKQSPIDFLLNPATKGKPIKNNINVL</sequence>
<dbReference type="EMBL" id="JBJQND010000008">
    <property type="protein sequence ID" value="KAL3869585.1"/>
    <property type="molecule type" value="Genomic_DNA"/>
</dbReference>
<evidence type="ECO:0000313" key="1">
    <source>
        <dbReference type="EMBL" id="KAL3869585.1"/>
    </source>
</evidence>
<dbReference type="AlphaFoldDB" id="A0ABD3W6Q4"/>
<keyword evidence="2" id="KW-1185">Reference proteome</keyword>
<accession>A0ABD3W6Q4</accession>
<gene>
    <name evidence="1" type="ORF">ACJMK2_042253</name>
</gene>
<evidence type="ECO:0000313" key="2">
    <source>
        <dbReference type="Proteomes" id="UP001634394"/>
    </source>
</evidence>
<protein>
    <submittedName>
        <fullName evidence="1">Uncharacterized protein</fullName>
    </submittedName>
</protein>
<reference evidence="1 2" key="1">
    <citation type="submission" date="2024-11" db="EMBL/GenBank/DDBJ databases">
        <title>Chromosome-level genome assembly of the freshwater bivalve Anodonta woodiana.</title>
        <authorList>
            <person name="Chen X."/>
        </authorList>
    </citation>
    <scope>NUCLEOTIDE SEQUENCE [LARGE SCALE GENOMIC DNA]</scope>
    <source>
        <strain evidence="1">MN2024</strain>
        <tissue evidence="1">Gills</tissue>
    </source>
</reference>
<name>A0ABD3W6Q4_SINWO</name>
<dbReference type="Proteomes" id="UP001634394">
    <property type="component" value="Unassembled WGS sequence"/>
</dbReference>
<proteinExistence type="predicted"/>
<organism evidence="1 2">
    <name type="scientific">Sinanodonta woodiana</name>
    <name type="common">Chinese pond mussel</name>
    <name type="synonym">Anodonta woodiana</name>
    <dbReference type="NCBI Taxonomy" id="1069815"/>
    <lineage>
        <taxon>Eukaryota</taxon>
        <taxon>Metazoa</taxon>
        <taxon>Spiralia</taxon>
        <taxon>Lophotrochozoa</taxon>
        <taxon>Mollusca</taxon>
        <taxon>Bivalvia</taxon>
        <taxon>Autobranchia</taxon>
        <taxon>Heteroconchia</taxon>
        <taxon>Palaeoheterodonta</taxon>
        <taxon>Unionida</taxon>
        <taxon>Unionoidea</taxon>
        <taxon>Unionidae</taxon>
        <taxon>Unioninae</taxon>
        <taxon>Sinanodonta</taxon>
    </lineage>
</organism>
<comment type="caution">
    <text evidence="1">The sequence shown here is derived from an EMBL/GenBank/DDBJ whole genome shotgun (WGS) entry which is preliminary data.</text>
</comment>